<evidence type="ECO:0000259" key="13">
    <source>
        <dbReference type="PROSITE" id="PS50932"/>
    </source>
</evidence>
<organism evidence="14 15">
    <name type="scientific">Treponema vincentii</name>
    <dbReference type="NCBI Taxonomy" id="69710"/>
    <lineage>
        <taxon>Bacteria</taxon>
        <taxon>Pseudomonadati</taxon>
        <taxon>Spirochaetota</taxon>
        <taxon>Spirochaetia</taxon>
        <taxon>Spirochaetales</taxon>
        <taxon>Treponemataceae</taxon>
        <taxon>Treponema</taxon>
    </lineage>
</organism>
<feature type="active site" description="Proton acceptor" evidence="12">
    <location>
        <position position="588"/>
    </location>
</feature>
<dbReference type="InterPro" id="IPR029056">
    <property type="entry name" value="Ribokinase-like"/>
</dbReference>
<dbReference type="SMART" id="SM00354">
    <property type="entry name" value="HTH_LACI"/>
    <property type="match status" value="1"/>
</dbReference>
<feature type="binding site" evidence="12">
    <location>
        <position position="627"/>
    </location>
    <ligand>
        <name>K(+)</name>
        <dbReference type="ChEBI" id="CHEBI:29103"/>
    </ligand>
</feature>
<feature type="binding site" evidence="12">
    <location>
        <position position="584"/>
    </location>
    <ligand>
        <name>K(+)</name>
        <dbReference type="ChEBI" id="CHEBI:29103"/>
    </ligand>
</feature>
<dbReference type="EC" id="2.7.1.15" evidence="12"/>
<dbReference type="PROSITE" id="PS00356">
    <property type="entry name" value="HTH_LACI_1"/>
    <property type="match status" value="1"/>
</dbReference>
<feature type="domain" description="HTH lacI-type" evidence="13">
    <location>
        <begin position="1"/>
        <end position="47"/>
    </location>
</feature>
<feature type="binding site" evidence="12">
    <location>
        <position position="621"/>
    </location>
    <ligand>
        <name>K(+)</name>
        <dbReference type="ChEBI" id="CHEBI:29103"/>
    </ligand>
</feature>
<dbReference type="AlphaFoldDB" id="A0A6P1Y254"/>
<keyword evidence="6 12" id="KW-0460">Magnesium</keyword>
<evidence type="ECO:0000256" key="10">
    <source>
        <dbReference type="ARBA" id="ARBA00023163"/>
    </source>
</evidence>
<keyword evidence="7 12" id="KW-0630">Potassium</keyword>
<keyword evidence="12" id="KW-0963">Cytoplasm</keyword>
<evidence type="ECO:0000256" key="7">
    <source>
        <dbReference type="ARBA" id="ARBA00022958"/>
    </source>
</evidence>
<comment type="cofactor">
    <cofactor evidence="12">
        <name>Mg(2+)</name>
        <dbReference type="ChEBI" id="CHEBI:18420"/>
    </cofactor>
    <text evidence="12">Requires a divalent cation, most likely magnesium in vivo, as an electrophilic catalyst to aid phosphoryl group transfer. It is the chelate of the metal and the nucleotide that is the actual substrate.</text>
</comment>
<dbReference type="Pfam" id="PF13377">
    <property type="entry name" value="Peripla_BP_3"/>
    <property type="match status" value="1"/>
</dbReference>
<dbReference type="GO" id="GO:0019303">
    <property type="term" value="P:D-ribose catabolic process"/>
    <property type="evidence" value="ECO:0007669"/>
    <property type="project" value="UniProtKB-UniRule"/>
</dbReference>
<reference evidence="14 15" key="1">
    <citation type="submission" date="2020-01" db="EMBL/GenBank/DDBJ databases">
        <title>Complete genome sequence of a human oral phylogroup 1 Treponema sp. strain ATCC 700766, originally isolated from periodontitis dental plaque.</title>
        <authorList>
            <person name="Chan Y."/>
            <person name="Huo Y.-B."/>
            <person name="Yu X.-L."/>
            <person name="Zeng H."/>
            <person name="Leung W.-K."/>
            <person name="Watt R.M."/>
        </authorList>
    </citation>
    <scope>NUCLEOTIDE SEQUENCE [LARGE SCALE GENOMIC DNA]</scope>
    <source>
        <strain evidence="14 15">OMZ 804</strain>
    </source>
</reference>
<name>A0A6P1Y254_9SPIR</name>
<evidence type="ECO:0000313" key="14">
    <source>
        <dbReference type="EMBL" id="QHX43887.1"/>
    </source>
</evidence>
<comment type="catalytic activity">
    <reaction evidence="12">
        <text>D-ribose + ATP = D-ribose 5-phosphate + ADP + H(+)</text>
        <dbReference type="Rhea" id="RHEA:13697"/>
        <dbReference type="ChEBI" id="CHEBI:15378"/>
        <dbReference type="ChEBI" id="CHEBI:30616"/>
        <dbReference type="ChEBI" id="CHEBI:47013"/>
        <dbReference type="ChEBI" id="CHEBI:78346"/>
        <dbReference type="ChEBI" id="CHEBI:456216"/>
        <dbReference type="EC" id="2.7.1.15"/>
    </reaction>
</comment>
<comment type="activity regulation">
    <text evidence="12">Activated by a monovalent cation that binds near, but not in, the active site. The most likely occupant of the site in vivo is potassium. Ion binding induces a conformational change that may alter substrate affinity.</text>
</comment>
<evidence type="ECO:0000256" key="3">
    <source>
        <dbReference type="ARBA" id="ARBA00022741"/>
    </source>
</evidence>
<dbReference type="PANTHER" id="PTHR10584">
    <property type="entry name" value="SUGAR KINASE"/>
    <property type="match status" value="1"/>
</dbReference>
<dbReference type="SUPFAM" id="SSF47413">
    <property type="entry name" value="lambda repressor-like DNA-binding domains"/>
    <property type="match status" value="1"/>
</dbReference>
<dbReference type="EMBL" id="CP048020">
    <property type="protein sequence ID" value="QHX43887.1"/>
    <property type="molecule type" value="Genomic_DNA"/>
</dbReference>
<dbReference type="InterPro" id="IPR000843">
    <property type="entry name" value="HTH_LacI"/>
</dbReference>
<dbReference type="GO" id="GO:0006355">
    <property type="term" value="P:regulation of DNA-templated transcription"/>
    <property type="evidence" value="ECO:0007669"/>
    <property type="project" value="InterPro"/>
</dbReference>
<evidence type="ECO:0000256" key="5">
    <source>
        <dbReference type="ARBA" id="ARBA00022840"/>
    </source>
</evidence>
<sequence>MTINDIAELASVSVSTVSKIINGKDKGIKLETRERVLKIVKEYRYTPYDFIKNNTNSKSFLLGLVLSGIKKRQSISNGFLHEAERQGYQVQVCLSTSAESESKHIAALCKNRVEAVLWEPVEVAAENDTSGIVAEGDSVGTAATVCNRTGAAAVLHKRGIPFLALNTNAVGSNGIFYDYQKAGYTAADILLQLGHTKIRCLYDGTDMQECAIRQGVERCLFDHHCLYVECKNVQEALSVHNCSALVCCDWDTAVTAYEYATVHKFRIPQDLSVICIDDAEYIKPFPPISAIPLSLFHFGGFVCRYLIDKIEKKATDIPTYTEAFTCNHYKSIDLPAPLRKKRIIVVGSINMDILLTVNNYPQTGESISAESVSIIPGGKGINQAVGAAKLGAKVSLVGNVGRDFDGDMILNLLHDNGIDATAVHVDEEHSTGKAYIHIQGDGESGIVLYGGANETISADSIYRSEQLFTDAVFCLLQTEIPMEAVKKTIETARKYNVAIMLKPSAVKEIAEELLPELDYFIPNRKELYRLCPIAGTLEEKVAWFLEKGVKTVIVTLDSDGCYVRTSEYERWFPAVDIFKPIDTTGAADAFIAALAVFLSEQKSLSDALPYALYAAGFSTTRVGVVPSLIDRATLEQCCI</sequence>
<feature type="binding site" evidence="12">
    <location>
        <position position="523"/>
    </location>
    <ligand>
        <name>ATP</name>
        <dbReference type="ChEBI" id="CHEBI:30616"/>
    </ligand>
</feature>
<keyword evidence="4 12" id="KW-0418">Kinase</keyword>
<dbReference type="InterPro" id="IPR011611">
    <property type="entry name" value="PfkB_dom"/>
</dbReference>
<evidence type="ECO:0000313" key="15">
    <source>
        <dbReference type="Proteomes" id="UP000464374"/>
    </source>
</evidence>
<proteinExistence type="inferred from homology"/>
<feature type="binding site" evidence="12">
    <location>
        <position position="618"/>
    </location>
    <ligand>
        <name>K(+)</name>
        <dbReference type="ChEBI" id="CHEBI:29103"/>
    </ligand>
</feature>
<dbReference type="CDD" id="cd01392">
    <property type="entry name" value="HTH_LacI"/>
    <property type="match status" value="1"/>
</dbReference>
<evidence type="ECO:0000256" key="11">
    <source>
        <dbReference type="ARBA" id="ARBA00023277"/>
    </source>
</evidence>
<keyword evidence="5 12" id="KW-0067">ATP-binding</keyword>
<accession>A0A6P1Y254</accession>
<feature type="binding site" evidence="12">
    <location>
        <begin position="378"/>
        <end position="382"/>
    </location>
    <ligand>
        <name>substrate</name>
    </ligand>
</feature>
<comment type="pathway">
    <text evidence="12">Carbohydrate metabolism; D-ribose degradation; D-ribose 5-phosphate from beta-D-ribopyranose: step 2/2.</text>
</comment>
<keyword evidence="2 12" id="KW-0479">Metal-binding</keyword>
<evidence type="ECO:0000256" key="8">
    <source>
        <dbReference type="ARBA" id="ARBA00023015"/>
    </source>
</evidence>
<feature type="binding site" evidence="12">
    <location>
        <position position="479"/>
    </location>
    <ligand>
        <name>substrate</name>
    </ligand>
</feature>
<dbReference type="InterPro" id="IPR028082">
    <property type="entry name" value="Peripla_BP_I"/>
</dbReference>
<evidence type="ECO:0000256" key="12">
    <source>
        <dbReference type="HAMAP-Rule" id="MF_01987"/>
    </source>
</evidence>
<dbReference type="PROSITE" id="PS50932">
    <property type="entry name" value="HTH_LACI_2"/>
    <property type="match status" value="1"/>
</dbReference>
<dbReference type="SUPFAM" id="SSF53822">
    <property type="entry name" value="Periplasmic binding protein-like I"/>
    <property type="match status" value="1"/>
</dbReference>
<keyword evidence="11 12" id="KW-0119">Carbohydrate metabolism</keyword>
<evidence type="ECO:0000256" key="1">
    <source>
        <dbReference type="ARBA" id="ARBA00022679"/>
    </source>
</evidence>
<dbReference type="GO" id="GO:0004747">
    <property type="term" value="F:ribokinase activity"/>
    <property type="evidence" value="ECO:0007669"/>
    <property type="project" value="UniProtKB-UniRule"/>
</dbReference>
<dbReference type="RefSeq" id="WP_162664192.1">
    <property type="nucleotide sequence ID" value="NZ_CP048020.1"/>
</dbReference>
<comment type="caution">
    <text evidence="12">Lacks conserved residue(s) required for the propagation of feature annotation.</text>
</comment>
<dbReference type="InterPro" id="IPR002139">
    <property type="entry name" value="Ribo/fructo_kinase"/>
</dbReference>
<evidence type="ECO:0000256" key="4">
    <source>
        <dbReference type="ARBA" id="ARBA00022777"/>
    </source>
</evidence>
<keyword evidence="9 14" id="KW-0238">DNA-binding</keyword>
<dbReference type="Pfam" id="PF00294">
    <property type="entry name" value="PfkB"/>
    <property type="match status" value="1"/>
</dbReference>
<comment type="subunit">
    <text evidence="12">Homodimer.</text>
</comment>
<dbReference type="InterPro" id="IPR011877">
    <property type="entry name" value="Ribokinase"/>
</dbReference>
<dbReference type="HAMAP" id="MF_01987">
    <property type="entry name" value="Ribokinase"/>
    <property type="match status" value="1"/>
</dbReference>
<dbReference type="GO" id="GO:0046872">
    <property type="term" value="F:metal ion binding"/>
    <property type="evidence" value="ECO:0007669"/>
    <property type="project" value="UniProtKB-KW"/>
</dbReference>
<dbReference type="Gene3D" id="1.10.260.40">
    <property type="entry name" value="lambda repressor-like DNA-binding domains"/>
    <property type="match status" value="1"/>
</dbReference>
<dbReference type="PANTHER" id="PTHR10584:SF166">
    <property type="entry name" value="RIBOKINASE"/>
    <property type="match status" value="1"/>
</dbReference>
<dbReference type="Gene3D" id="3.40.50.2300">
    <property type="match status" value="2"/>
</dbReference>
<dbReference type="InterPro" id="IPR046335">
    <property type="entry name" value="LacI/GalR-like_sensor"/>
</dbReference>
<gene>
    <name evidence="12" type="primary">rbsK</name>
    <name evidence="14" type="ORF">GWP43_11010</name>
</gene>
<dbReference type="KEGG" id="trz:GWP43_11010"/>
<dbReference type="SUPFAM" id="SSF53613">
    <property type="entry name" value="Ribokinase-like"/>
    <property type="match status" value="1"/>
</dbReference>
<dbReference type="GO" id="GO:0003677">
    <property type="term" value="F:DNA binding"/>
    <property type="evidence" value="ECO:0007669"/>
    <property type="project" value="UniProtKB-KW"/>
</dbReference>
<evidence type="ECO:0000256" key="9">
    <source>
        <dbReference type="ARBA" id="ARBA00023125"/>
    </source>
</evidence>
<comment type="similarity">
    <text evidence="12">Belongs to the carbohydrate kinase PfkB family. Ribokinase subfamily.</text>
</comment>
<dbReference type="CDD" id="cd01174">
    <property type="entry name" value="ribokinase"/>
    <property type="match status" value="1"/>
</dbReference>
<keyword evidence="3 12" id="KW-0547">Nucleotide-binding</keyword>
<comment type="subcellular location">
    <subcellularLocation>
        <location evidence="12">Cytoplasm</location>
    </subcellularLocation>
</comment>
<dbReference type="GO" id="GO:0005737">
    <property type="term" value="C:cytoplasm"/>
    <property type="evidence" value="ECO:0007669"/>
    <property type="project" value="UniProtKB-SubCell"/>
</dbReference>
<keyword evidence="10" id="KW-0804">Transcription</keyword>
<dbReference type="InterPro" id="IPR010982">
    <property type="entry name" value="Lambda_DNA-bd_dom_sf"/>
</dbReference>
<protein>
    <recommendedName>
        <fullName evidence="12">Ribokinase</fullName>
        <shortName evidence="12">RK</shortName>
        <ecNumber evidence="12">2.7.1.15</ecNumber>
    </recommendedName>
</protein>
<evidence type="ECO:0000256" key="2">
    <source>
        <dbReference type="ARBA" id="ARBA00022723"/>
    </source>
</evidence>
<dbReference type="UniPathway" id="UPA00916">
    <property type="reaction ID" value="UER00889"/>
</dbReference>
<feature type="binding site" evidence="12">
    <location>
        <position position="582"/>
    </location>
    <ligand>
        <name>K(+)</name>
        <dbReference type="ChEBI" id="CHEBI:29103"/>
    </ligand>
</feature>
<keyword evidence="8" id="KW-0805">Transcription regulation</keyword>
<dbReference type="Pfam" id="PF00356">
    <property type="entry name" value="LacI"/>
    <property type="match status" value="1"/>
</dbReference>
<dbReference type="GO" id="GO:0005524">
    <property type="term" value="F:ATP binding"/>
    <property type="evidence" value="ECO:0007669"/>
    <property type="project" value="UniProtKB-UniRule"/>
</dbReference>
<dbReference type="Proteomes" id="UP000464374">
    <property type="component" value="Chromosome"/>
</dbReference>
<evidence type="ECO:0000256" key="6">
    <source>
        <dbReference type="ARBA" id="ARBA00022842"/>
    </source>
</evidence>
<feature type="binding site" evidence="12">
    <location>
        <begin position="350"/>
        <end position="352"/>
    </location>
    <ligand>
        <name>substrate</name>
    </ligand>
</feature>
<feature type="binding site" evidence="12">
    <location>
        <position position="623"/>
    </location>
    <ligand>
        <name>K(+)</name>
        <dbReference type="ChEBI" id="CHEBI:29103"/>
    </ligand>
</feature>
<feature type="binding site" evidence="12">
    <location>
        <position position="588"/>
    </location>
    <ligand>
        <name>substrate</name>
    </ligand>
</feature>
<dbReference type="Gene3D" id="3.40.1190.20">
    <property type="match status" value="1"/>
</dbReference>
<dbReference type="PRINTS" id="PR00990">
    <property type="entry name" value="RIBOKINASE"/>
</dbReference>
<keyword evidence="1 12" id="KW-0808">Transferase</keyword>
<comment type="function">
    <text evidence="12">Catalyzes the phosphorylation of ribose at O-5 in a reaction requiring ATP and magnesium. The resulting D-ribose-5-phosphate can then be used either for sythesis of nucleotides, histidine, and tryptophan, or as a component of the pentose phosphate pathway.</text>
</comment>